<protein>
    <submittedName>
        <fullName evidence="1">Baseplate hub protein</fullName>
    </submittedName>
</protein>
<dbReference type="GeneID" id="79412990"/>
<organism evidence="1 2">
    <name type="scientific">Pseudomonas phage MiCath</name>
    <dbReference type="NCBI Taxonomy" id="3003729"/>
    <lineage>
        <taxon>Viruses</taxon>
        <taxon>Duplodnaviria</taxon>
        <taxon>Heunggongvirae</taxon>
        <taxon>Uroviricota</taxon>
        <taxon>Caudoviricetes</taxon>
        <taxon>Queuovirinae</taxon>
        <taxon>Micathvirus</taxon>
        <taxon>Micathvirus micath</taxon>
    </lineage>
</organism>
<reference evidence="1" key="1">
    <citation type="submission" date="2022-11" db="EMBL/GenBank/DDBJ databases">
        <authorList>
            <person name="Jaryenneh J.D."/>
            <person name="Schoeniger J.S."/>
            <person name="Mageeney C.M."/>
        </authorList>
    </citation>
    <scope>NUCLEOTIDE SEQUENCE</scope>
</reference>
<keyword evidence="2" id="KW-1185">Reference proteome</keyword>
<evidence type="ECO:0000313" key="2">
    <source>
        <dbReference type="Proteomes" id="UP001211688"/>
    </source>
</evidence>
<proteinExistence type="predicted"/>
<dbReference type="KEGG" id="vg:79412990"/>
<accession>A0AAE9VDI4</accession>
<sequence length="307" mass="34317">MTAYFNRSYKLEIVTPLGENFVIQKHSNTEGIDTTLNISFDVVKDLTEIPNPGQFRLYNASPDVRTALETPETYIQFVCGYQDVTPLIFKGVIVAAWTEFNGVDIITNFDAMDGYLEWRDSVSTISLPAGTTAKAILDRAAKGMNLPIRYPANMPEHKFARGFAYYGAAREVLVRVCKAVGLSYSIQNSVIQINNLEWNPQNSGITFDAGSGLIGSPERMRNAAYQSARVKDEITGKKVSVKTAQNKVDGWRIQSYLRGELLPGDYFGVTSRVTEFKNGKTLKASKVRFVGEYDSDAWFTYAECDER</sequence>
<dbReference type="RefSeq" id="YP_010719850.1">
    <property type="nucleotide sequence ID" value="NC_072502.1"/>
</dbReference>
<name>A0AAE9VDI4_9CAUD</name>
<evidence type="ECO:0000313" key="1">
    <source>
        <dbReference type="EMBL" id="WAX22449.1"/>
    </source>
</evidence>
<dbReference type="Proteomes" id="UP001211688">
    <property type="component" value="Segment"/>
</dbReference>
<dbReference type="EMBL" id="OP882271">
    <property type="protein sequence ID" value="WAX22449.1"/>
    <property type="molecule type" value="Genomic_DNA"/>
</dbReference>